<dbReference type="EMBL" id="JAQSDF010000027">
    <property type="protein sequence ID" value="MDI1231360.1"/>
    <property type="molecule type" value="Genomic_DNA"/>
</dbReference>
<sequence>MTDKKKPELAKIHIAKKQLGMDDDTYRAMLMQVAGVNSAKDLTDFDRTKVLEHLKKVDFKGAKTFKGRPHNAGTQAANAKQLGKIEALLADAGRPWAYAASMAKRMYKKDALEFCGGRELAGIIAALSKDAAKRTGGRPNEYRPY</sequence>
<comment type="caution">
    <text evidence="1">The sequence shown here is derived from an EMBL/GenBank/DDBJ whole genome shotgun (WGS) entry which is preliminary data.</text>
</comment>
<organism evidence="1 2">
    <name type="scientific">Candidatus Methylobacter titanis</name>
    <dbReference type="NCBI Taxonomy" id="3053457"/>
    <lineage>
        <taxon>Bacteria</taxon>
        <taxon>Pseudomonadati</taxon>
        <taxon>Pseudomonadota</taxon>
        <taxon>Gammaproteobacteria</taxon>
        <taxon>Methylococcales</taxon>
        <taxon>Methylococcaceae</taxon>
        <taxon>Methylobacter</taxon>
    </lineage>
</organism>
<keyword evidence="2" id="KW-1185">Reference proteome</keyword>
<proteinExistence type="predicted"/>
<accession>A0AA43Q616</accession>
<evidence type="ECO:0000313" key="2">
    <source>
        <dbReference type="Proteomes" id="UP001160519"/>
    </source>
</evidence>
<evidence type="ECO:0000313" key="1">
    <source>
        <dbReference type="EMBL" id="MDI1231360.1"/>
    </source>
</evidence>
<dbReference type="Pfam" id="PF06252">
    <property type="entry name" value="GemA"/>
    <property type="match status" value="1"/>
</dbReference>
<protein>
    <submittedName>
        <fullName evidence="1">Regulatory protein GemA</fullName>
    </submittedName>
</protein>
<gene>
    <name evidence="1" type="ORF">PSU93_09445</name>
</gene>
<name>A0AA43Q616_9GAMM</name>
<dbReference type="Proteomes" id="UP001160519">
    <property type="component" value="Unassembled WGS sequence"/>
</dbReference>
<reference evidence="1" key="1">
    <citation type="submission" date="2023-01" db="EMBL/GenBank/DDBJ databases">
        <title>Biogeochemical cycle of methane in antarctic sediments.</title>
        <authorList>
            <person name="Roldan D.M."/>
            <person name="Menes R.J."/>
        </authorList>
    </citation>
    <scope>NUCLEOTIDE SEQUENCE [LARGE SCALE GENOMIC DNA]</scope>
    <source>
        <strain evidence="1">K-2018 MAG008</strain>
    </source>
</reference>
<dbReference type="AlphaFoldDB" id="A0AA43Q616"/>
<dbReference type="InterPro" id="IPR009363">
    <property type="entry name" value="Phage_Mu_Gp16"/>
</dbReference>